<proteinExistence type="predicted"/>
<feature type="region of interest" description="Disordered" evidence="1">
    <location>
        <begin position="14"/>
        <end position="34"/>
    </location>
</feature>
<feature type="non-terminal residue" evidence="2">
    <location>
        <position position="61"/>
    </location>
</feature>
<reference evidence="3" key="1">
    <citation type="submission" date="2017-09" db="EMBL/GenBank/DDBJ databases">
        <title>Depth-based differentiation of microbial function through sediment-hosted aquifers and enrichment of novel symbionts in the deep terrestrial subsurface.</title>
        <authorList>
            <person name="Probst A.J."/>
            <person name="Ladd B."/>
            <person name="Jarett J.K."/>
            <person name="Geller-Mcgrath D.E."/>
            <person name="Sieber C.M.K."/>
            <person name="Emerson J.B."/>
            <person name="Anantharaman K."/>
            <person name="Thomas B.C."/>
            <person name="Malmstrom R."/>
            <person name="Stieglmeier M."/>
            <person name="Klingl A."/>
            <person name="Woyke T."/>
            <person name="Ryan C.M."/>
            <person name="Banfield J.F."/>
        </authorList>
    </citation>
    <scope>NUCLEOTIDE SEQUENCE [LARGE SCALE GENOMIC DNA]</scope>
</reference>
<dbReference type="AlphaFoldDB" id="A0A2M8ASR1"/>
<sequence>MPVICNRTGRNACPADNSVDNRKTGGKPGENRGQRPFFLTREDLYGNIYLLWQEWQELSYQ</sequence>
<feature type="compositionally biased region" description="Basic and acidic residues" evidence="1">
    <location>
        <begin position="19"/>
        <end position="33"/>
    </location>
</feature>
<gene>
    <name evidence="2" type="ORF">CO110_07345</name>
</gene>
<evidence type="ECO:0000256" key="1">
    <source>
        <dbReference type="SAM" id="MobiDB-lite"/>
    </source>
</evidence>
<name>A0A2M8ASR1_9BACT</name>
<accession>A0A2M8ASR1</accession>
<dbReference type="EMBL" id="PFUI01000192">
    <property type="protein sequence ID" value="PJB29137.1"/>
    <property type="molecule type" value="Genomic_DNA"/>
</dbReference>
<dbReference type="Proteomes" id="UP000231366">
    <property type="component" value="Unassembled WGS sequence"/>
</dbReference>
<evidence type="ECO:0000313" key="3">
    <source>
        <dbReference type="Proteomes" id="UP000231366"/>
    </source>
</evidence>
<evidence type="ECO:0000313" key="2">
    <source>
        <dbReference type="EMBL" id="PJB29137.1"/>
    </source>
</evidence>
<protein>
    <submittedName>
        <fullName evidence="2">Uncharacterized protein</fullName>
    </submittedName>
</protein>
<comment type="caution">
    <text evidence="2">The sequence shown here is derived from an EMBL/GenBank/DDBJ whole genome shotgun (WGS) entry which is preliminary data.</text>
</comment>
<organism evidence="2 3">
    <name type="scientific">Candidatus Desantisbacteria bacterium CG_4_9_14_3_um_filter_40_11</name>
    <dbReference type="NCBI Taxonomy" id="1974546"/>
    <lineage>
        <taxon>Bacteria</taxon>
        <taxon>Candidatus Desantisiibacteriota</taxon>
    </lineage>
</organism>